<dbReference type="GO" id="GO:0008657">
    <property type="term" value="F:DNA topoisomerase type II (double strand cut, ATP-hydrolyzing) inhibitor activity"/>
    <property type="evidence" value="ECO:0007669"/>
    <property type="project" value="InterPro"/>
</dbReference>
<dbReference type="Gene3D" id="2.30.30.110">
    <property type="match status" value="1"/>
</dbReference>
<evidence type="ECO:0000256" key="4">
    <source>
        <dbReference type="ARBA" id="ARBA00023015"/>
    </source>
</evidence>
<organism evidence="8 9">
    <name type="scientific">Parabacteroides distasonis</name>
    <dbReference type="NCBI Taxonomy" id="823"/>
    <lineage>
        <taxon>Bacteria</taxon>
        <taxon>Pseudomonadati</taxon>
        <taxon>Bacteroidota</taxon>
        <taxon>Bacteroidia</taxon>
        <taxon>Bacteroidales</taxon>
        <taxon>Tannerellaceae</taxon>
        <taxon>Parabacteroides</taxon>
    </lineage>
</organism>
<comment type="similarity">
    <text evidence="1">Belongs to the CcdB toxin family.</text>
</comment>
<keyword evidence="4" id="KW-0805">Transcription regulation</keyword>
<dbReference type="GO" id="GO:0006276">
    <property type="term" value="P:plasmid maintenance"/>
    <property type="evidence" value="ECO:0007669"/>
    <property type="project" value="InterPro"/>
</dbReference>
<evidence type="ECO:0000256" key="7">
    <source>
        <dbReference type="ARBA" id="ARBA00033135"/>
    </source>
</evidence>
<dbReference type="Pfam" id="PF01845">
    <property type="entry name" value="CcdB"/>
    <property type="match status" value="1"/>
</dbReference>
<dbReference type="InterPro" id="IPR011067">
    <property type="entry name" value="Plasmid_toxin/cell-grow_inhib"/>
</dbReference>
<dbReference type="EMBL" id="WKLT01000040">
    <property type="protein sequence ID" value="MRY60531.1"/>
    <property type="molecule type" value="Genomic_DNA"/>
</dbReference>
<comment type="caution">
    <text evidence="8">The sequence shown here is derived from an EMBL/GenBank/DDBJ whole genome shotgun (WGS) entry which is preliminary data.</text>
</comment>
<evidence type="ECO:0000313" key="8">
    <source>
        <dbReference type="EMBL" id="MRY60531.1"/>
    </source>
</evidence>
<evidence type="ECO:0000256" key="6">
    <source>
        <dbReference type="ARBA" id="ARBA00029628"/>
    </source>
</evidence>
<keyword evidence="3" id="KW-0678">Repressor</keyword>
<sequence length="102" mass="11686">MQFTVYRNNGNSRAYPYLLDVQSDIIGELKTRLVIPLYSLNEFSGRPARRLNPVLNVEGEDYLVMTHEMASVRLSQLGDEVVSVREHREAIKNALDFLLDGF</sequence>
<accession>A0A7K0GNP1</accession>
<evidence type="ECO:0000256" key="2">
    <source>
        <dbReference type="ARBA" id="ARBA00015075"/>
    </source>
</evidence>
<gene>
    <name evidence="8" type="ORF">GKD59_22040</name>
</gene>
<evidence type="ECO:0000256" key="3">
    <source>
        <dbReference type="ARBA" id="ARBA00022491"/>
    </source>
</evidence>
<dbReference type="InterPro" id="IPR002712">
    <property type="entry name" value="CcdB"/>
</dbReference>
<reference evidence="8 9" key="1">
    <citation type="journal article" date="2019" name="Nat. Med.">
        <title>A library of human gut bacterial isolates paired with longitudinal multiomics data enables mechanistic microbiome research.</title>
        <authorList>
            <person name="Poyet M."/>
            <person name="Groussin M."/>
            <person name="Gibbons S.M."/>
            <person name="Avila-Pacheco J."/>
            <person name="Jiang X."/>
            <person name="Kearney S.M."/>
            <person name="Perrotta A.R."/>
            <person name="Berdy B."/>
            <person name="Zhao S."/>
            <person name="Lieberman T.D."/>
            <person name="Swanson P.K."/>
            <person name="Smith M."/>
            <person name="Roesemann S."/>
            <person name="Alexander J.E."/>
            <person name="Rich S.A."/>
            <person name="Livny J."/>
            <person name="Vlamakis H."/>
            <person name="Clish C."/>
            <person name="Bullock K."/>
            <person name="Deik A."/>
            <person name="Scott J."/>
            <person name="Pierce K.A."/>
            <person name="Xavier R.J."/>
            <person name="Alm E.J."/>
        </authorList>
    </citation>
    <scope>NUCLEOTIDE SEQUENCE [LARGE SCALE GENOMIC DNA]</scope>
    <source>
        <strain evidence="8 9">BIOML-A41</strain>
    </source>
</reference>
<name>A0A7K0GNP1_PARDI</name>
<dbReference type="Proteomes" id="UP000463337">
    <property type="component" value="Unassembled WGS sequence"/>
</dbReference>
<evidence type="ECO:0000313" key="9">
    <source>
        <dbReference type="Proteomes" id="UP000463337"/>
    </source>
</evidence>
<evidence type="ECO:0000256" key="5">
    <source>
        <dbReference type="ARBA" id="ARBA00023163"/>
    </source>
</evidence>
<evidence type="ECO:0000256" key="1">
    <source>
        <dbReference type="ARBA" id="ARBA00005230"/>
    </source>
</evidence>
<dbReference type="AlphaFoldDB" id="A0A7K0GNP1"/>
<keyword evidence="5" id="KW-0804">Transcription</keyword>
<dbReference type="SUPFAM" id="SSF50118">
    <property type="entry name" value="Cell growth inhibitor/plasmid maintenance toxic component"/>
    <property type="match status" value="1"/>
</dbReference>
<protein>
    <recommendedName>
        <fullName evidence="2">Toxin CcdB</fullName>
    </recommendedName>
    <alternativeName>
        <fullName evidence="7">Cytotoxic protein CcdB</fullName>
    </alternativeName>
    <alternativeName>
        <fullName evidence="6">Protein LetD</fullName>
    </alternativeName>
</protein>
<proteinExistence type="inferred from homology"/>